<sequence length="168" mass="17472">MIHPYFGEMVPSPLYRGSIGAVPCGRASPCCRDERRHGHHIISVGSSAHGIAASTQDALPAALFEAAAAGSALAKTIIDTICARLARGLAAVYLILDPDLVVIGGGLSRAGDQLLAAVERHLRPRTLVEPRLALSALGDTAVALGAVRRALNDVDDRVLTPLRPESGS</sequence>
<dbReference type="Gene3D" id="3.30.420.40">
    <property type="match status" value="2"/>
</dbReference>
<dbReference type="InterPro" id="IPR043129">
    <property type="entry name" value="ATPase_NBD"/>
</dbReference>
<dbReference type="AlphaFoldDB" id="A0A7Y6M5W8"/>
<dbReference type="PANTHER" id="PTHR18964:SF149">
    <property type="entry name" value="BIFUNCTIONAL UDP-N-ACETYLGLUCOSAMINE 2-EPIMERASE_N-ACETYLMANNOSAMINE KINASE"/>
    <property type="match status" value="1"/>
</dbReference>
<dbReference type="CDD" id="cd23763">
    <property type="entry name" value="ASKHA_ATPase_ROK"/>
    <property type="match status" value="1"/>
</dbReference>
<dbReference type="SUPFAM" id="SSF53067">
    <property type="entry name" value="Actin-like ATPase domain"/>
    <property type="match status" value="1"/>
</dbReference>
<evidence type="ECO:0000313" key="2">
    <source>
        <dbReference type="EMBL" id="NUW36258.1"/>
    </source>
</evidence>
<proteinExistence type="inferred from homology"/>
<evidence type="ECO:0000313" key="3">
    <source>
        <dbReference type="Proteomes" id="UP000586042"/>
    </source>
</evidence>
<dbReference type="Pfam" id="PF00480">
    <property type="entry name" value="ROK"/>
    <property type="match status" value="1"/>
</dbReference>
<dbReference type="EMBL" id="JABWGN010000014">
    <property type="protein sequence ID" value="NUW36258.1"/>
    <property type="molecule type" value="Genomic_DNA"/>
</dbReference>
<evidence type="ECO:0000256" key="1">
    <source>
        <dbReference type="ARBA" id="ARBA00006479"/>
    </source>
</evidence>
<keyword evidence="3" id="KW-1185">Reference proteome</keyword>
<reference evidence="2 3" key="1">
    <citation type="submission" date="2020-06" db="EMBL/GenBank/DDBJ databases">
        <title>Nonomuraea sp. SMC257, a novel actinomycete isolated from soil.</title>
        <authorList>
            <person name="Chanama M."/>
        </authorList>
    </citation>
    <scope>NUCLEOTIDE SEQUENCE [LARGE SCALE GENOMIC DNA]</scope>
    <source>
        <strain evidence="2 3">SMC257</strain>
    </source>
</reference>
<organism evidence="2 3">
    <name type="scientific">Nonomuraea montanisoli</name>
    <dbReference type="NCBI Taxonomy" id="2741721"/>
    <lineage>
        <taxon>Bacteria</taxon>
        <taxon>Bacillati</taxon>
        <taxon>Actinomycetota</taxon>
        <taxon>Actinomycetes</taxon>
        <taxon>Streptosporangiales</taxon>
        <taxon>Streptosporangiaceae</taxon>
        <taxon>Nonomuraea</taxon>
    </lineage>
</organism>
<dbReference type="RefSeq" id="WP_175593696.1">
    <property type="nucleotide sequence ID" value="NZ_JABWGN010000014.1"/>
</dbReference>
<dbReference type="InterPro" id="IPR000600">
    <property type="entry name" value="ROK"/>
</dbReference>
<dbReference type="Proteomes" id="UP000586042">
    <property type="component" value="Unassembled WGS sequence"/>
</dbReference>
<dbReference type="PANTHER" id="PTHR18964">
    <property type="entry name" value="ROK (REPRESSOR, ORF, KINASE) FAMILY"/>
    <property type="match status" value="1"/>
</dbReference>
<protein>
    <submittedName>
        <fullName evidence="2">ROK family protein</fullName>
    </submittedName>
</protein>
<gene>
    <name evidence="2" type="ORF">HTZ77_33335</name>
</gene>
<accession>A0A7Y6M5W8</accession>
<comment type="caution">
    <text evidence="2">The sequence shown here is derived from an EMBL/GenBank/DDBJ whole genome shotgun (WGS) entry which is preliminary data.</text>
</comment>
<comment type="similarity">
    <text evidence="1">Belongs to the ROK (NagC/XylR) family.</text>
</comment>
<name>A0A7Y6M5W8_9ACTN</name>